<dbReference type="Proteomes" id="UP001359559">
    <property type="component" value="Unassembled WGS sequence"/>
</dbReference>
<evidence type="ECO:0000259" key="8">
    <source>
        <dbReference type="Pfam" id="PF01490"/>
    </source>
</evidence>
<accession>A0AAN9JAQ6</accession>
<dbReference type="Pfam" id="PF01490">
    <property type="entry name" value="Aa_trans"/>
    <property type="match status" value="1"/>
</dbReference>
<keyword evidence="10" id="KW-1185">Reference proteome</keyword>
<gene>
    <name evidence="9" type="ORF">RJT34_16704</name>
</gene>
<name>A0AAN9JAQ6_CLITE</name>
<dbReference type="PANTHER" id="PTHR46248:SF9">
    <property type="entry name" value="EXPRESSED PROTEIN"/>
    <property type="match status" value="1"/>
</dbReference>
<proteinExistence type="predicted"/>
<feature type="domain" description="Amino acid transporter transmembrane" evidence="8">
    <location>
        <begin position="67"/>
        <end position="122"/>
    </location>
</feature>
<dbReference type="AlphaFoldDB" id="A0AAN9JAQ6"/>
<keyword evidence="3" id="KW-0812">Transmembrane</keyword>
<evidence type="ECO:0000256" key="6">
    <source>
        <dbReference type="ARBA" id="ARBA00023136"/>
    </source>
</evidence>
<comment type="caution">
    <text evidence="9">The sequence shown here is derived from an EMBL/GenBank/DDBJ whole genome shotgun (WGS) entry which is preliminary data.</text>
</comment>
<evidence type="ECO:0000256" key="2">
    <source>
        <dbReference type="ARBA" id="ARBA00022448"/>
    </source>
</evidence>
<keyword evidence="4" id="KW-0029">Amino-acid transport</keyword>
<dbReference type="InterPro" id="IPR013057">
    <property type="entry name" value="AA_transpt_TM"/>
</dbReference>
<dbReference type="PANTHER" id="PTHR46248">
    <property type="entry name" value="EXPRESSED PROTEIN"/>
    <property type="match status" value="1"/>
</dbReference>
<feature type="compositionally biased region" description="Polar residues" evidence="7">
    <location>
        <begin position="1"/>
        <end position="15"/>
    </location>
</feature>
<dbReference type="GO" id="GO:0016020">
    <property type="term" value="C:membrane"/>
    <property type="evidence" value="ECO:0007669"/>
    <property type="project" value="UniProtKB-SubCell"/>
</dbReference>
<feature type="region of interest" description="Disordered" evidence="7">
    <location>
        <begin position="1"/>
        <end position="21"/>
    </location>
</feature>
<comment type="subcellular location">
    <subcellularLocation>
        <location evidence="1">Membrane</location>
    </subcellularLocation>
</comment>
<sequence length="125" mass="14314">MMQGSLRNATKSGKASSRERKLALQQDVDRLKKQLRHEENIHRALKRVSIDLWELCLVFLHISLPMAIRRSNCYHEKGHDAPFEFGGNLYMIIFAAVQITMSFIPDLHNLAFVSVQAAVMYILSS</sequence>
<evidence type="ECO:0000256" key="7">
    <source>
        <dbReference type="SAM" id="MobiDB-lite"/>
    </source>
</evidence>
<evidence type="ECO:0000256" key="5">
    <source>
        <dbReference type="ARBA" id="ARBA00022989"/>
    </source>
</evidence>
<keyword evidence="2" id="KW-0813">Transport</keyword>
<protein>
    <recommendedName>
        <fullName evidence="8">Amino acid transporter transmembrane domain-containing protein</fullName>
    </recommendedName>
</protein>
<dbReference type="GO" id="GO:0006865">
    <property type="term" value="P:amino acid transport"/>
    <property type="evidence" value="ECO:0007669"/>
    <property type="project" value="UniProtKB-KW"/>
</dbReference>
<keyword evidence="5" id="KW-1133">Transmembrane helix</keyword>
<evidence type="ECO:0000313" key="9">
    <source>
        <dbReference type="EMBL" id="KAK7293829.1"/>
    </source>
</evidence>
<organism evidence="9 10">
    <name type="scientific">Clitoria ternatea</name>
    <name type="common">Butterfly pea</name>
    <dbReference type="NCBI Taxonomy" id="43366"/>
    <lineage>
        <taxon>Eukaryota</taxon>
        <taxon>Viridiplantae</taxon>
        <taxon>Streptophyta</taxon>
        <taxon>Embryophyta</taxon>
        <taxon>Tracheophyta</taxon>
        <taxon>Spermatophyta</taxon>
        <taxon>Magnoliopsida</taxon>
        <taxon>eudicotyledons</taxon>
        <taxon>Gunneridae</taxon>
        <taxon>Pentapetalae</taxon>
        <taxon>rosids</taxon>
        <taxon>fabids</taxon>
        <taxon>Fabales</taxon>
        <taxon>Fabaceae</taxon>
        <taxon>Papilionoideae</taxon>
        <taxon>50 kb inversion clade</taxon>
        <taxon>NPAAA clade</taxon>
        <taxon>indigoferoid/millettioid clade</taxon>
        <taxon>Phaseoleae</taxon>
        <taxon>Clitoria</taxon>
    </lineage>
</organism>
<dbReference type="EMBL" id="JAYKXN010000004">
    <property type="protein sequence ID" value="KAK7293829.1"/>
    <property type="molecule type" value="Genomic_DNA"/>
</dbReference>
<evidence type="ECO:0000256" key="1">
    <source>
        <dbReference type="ARBA" id="ARBA00004370"/>
    </source>
</evidence>
<evidence type="ECO:0000256" key="3">
    <source>
        <dbReference type="ARBA" id="ARBA00022692"/>
    </source>
</evidence>
<evidence type="ECO:0000313" key="10">
    <source>
        <dbReference type="Proteomes" id="UP001359559"/>
    </source>
</evidence>
<keyword evidence="6" id="KW-0472">Membrane</keyword>
<evidence type="ECO:0000256" key="4">
    <source>
        <dbReference type="ARBA" id="ARBA00022970"/>
    </source>
</evidence>
<reference evidence="9 10" key="1">
    <citation type="submission" date="2024-01" db="EMBL/GenBank/DDBJ databases">
        <title>The genomes of 5 underutilized Papilionoideae crops provide insights into root nodulation and disease resistance.</title>
        <authorList>
            <person name="Yuan L."/>
        </authorList>
    </citation>
    <scope>NUCLEOTIDE SEQUENCE [LARGE SCALE GENOMIC DNA]</scope>
    <source>
        <strain evidence="9">LY-2023</strain>
        <tissue evidence="9">Leaf</tissue>
    </source>
</reference>